<dbReference type="Pfam" id="PF09534">
    <property type="entry name" value="Trp_oprn_chp"/>
    <property type="match status" value="2"/>
</dbReference>
<evidence type="ECO:0000256" key="2">
    <source>
        <dbReference type="SAM" id="Phobius"/>
    </source>
</evidence>
<comment type="caution">
    <text evidence="3">The sequence shown here is derived from an EMBL/GenBank/DDBJ whole genome shotgun (WGS) entry which is preliminary data.</text>
</comment>
<feature type="transmembrane region" description="Helical" evidence="2">
    <location>
        <begin position="79"/>
        <end position="96"/>
    </location>
</feature>
<organism evidence="3 4">
    <name type="scientific">Planosporangium thailandense</name>
    <dbReference type="NCBI Taxonomy" id="765197"/>
    <lineage>
        <taxon>Bacteria</taxon>
        <taxon>Bacillati</taxon>
        <taxon>Actinomycetota</taxon>
        <taxon>Actinomycetes</taxon>
        <taxon>Micromonosporales</taxon>
        <taxon>Micromonosporaceae</taxon>
        <taxon>Planosporangium</taxon>
    </lineage>
</organism>
<keyword evidence="4" id="KW-1185">Reference proteome</keyword>
<keyword evidence="2" id="KW-0472">Membrane</keyword>
<evidence type="ECO:0000256" key="1">
    <source>
        <dbReference type="SAM" id="MobiDB-lite"/>
    </source>
</evidence>
<name>A0ABX0XUZ7_9ACTN</name>
<proteinExistence type="predicted"/>
<dbReference type="EMBL" id="JAATVY010000004">
    <property type="protein sequence ID" value="NJC69842.1"/>
    <property type="molecule type" value="Genomic_DNA"/>
</dbReference>
<dbReference type="InterPro" id="IPR019051">
    <property type="entry name" value="Trp_biosyn_TM_oprn/chp"/>
</dbReference>
<evidence type="ECO:0000313" key="3">
    <source>
        <dbReference type="EMBL" id="NJC69842.1"/>
    </source>
</evidence>
<evidence type="ECO:0000313" key="4">
    <source>
        <dbReference type="Proteomes" id="UP000722989"/>
    </source>
</evidence>
<sequence length="171" mass="17097">MSPNRVRLLAVLGCAAGAGLVLMAAGRTWGHVTVVRPAPLPPLHQARTGAALLPWLSPLALATLAGAGALLATRGLVRAAVGVLLVLSGLGLVAGAGTRLSSGASPGWPLVVVVGGLLVAAAGVVTVARGRTWPGMGARYDRPTRGSGGAGTPRTEAQLWDALDRGEDPTR</sequence>
<dbReference type="Proteomes" id="UP000722989">
    <property type="component" value="Unassembled WGS sequence"/>
</dbReference>
<dbReference type="RefSeq" id="WP_167924718.1">
    <property type="nucleotide sequence ID" value="NZ_JAATVY010000004.1"/>
</dbReference>
<reference evidence="3 4" key="1">
    <citation type="submission" date="2020-03" db="EMBL/GenBank/DDBJ databases">
        <title>WGS of the type strain of Planosporangium spp.</title>
        <authorList>
            <person name="Thawai C."/>
        </authorList>
    </citation>
    <scope>NUCLEOTIDE SEQUENCE [LARGE SCALE GENOMIC DNA]</scope>
    <source>
        <strain evidence="3 4">TBRC 5610</strain>
    </source>
</reference>
<feature type="transmembrane region" description="Helical" evidence="2">
    <location>
        <begin position="54"/>
        <end position="72"/>
    </location>
</feature>
<keyword evidence="2" id="KW-0812">Transmembrane</keyword>
<feature type="transmembrane region" description="Helical" evidence="2">
    <location>
        <begin position="108"/>
        <end position="128"/>
    </location>
</feature>
<gene>
    <name evidence="3" type="ORF">HC031_08920</name>
</gene>
<keyword evidence="2" id="KW-1133">Transmembrane helix</keyword>
<feature type="region of interest" description="Disordered" evidence="1">
    <location>
        <begin position="136"/>
        <end position="171"/>
    </location>
</feature>
<protein>
    <submittedName>
        <fullName evidence="3">Trp biosynthesis-associated membrane protein</fullName>
    </submittedName>
</protein>
<feature type="compositionally biased region" description="Basic and acidic residues" evidence="1">
    <location>
        <begin position="162"/>
        <end position="171"/>
    </location>
</feature>
<accession>A0ABX0XUZ7</accession>